<dbReference type="EMBL" id="KQ099996">
    <property type="protein sequence ID" value="KMS93692.1"/>
    <property type="molecule type" value="Genomic_DNA"/>
</dbReference>
<sequence length="264" mass="29819">IRSLQIALQNLVSSETMMASGLHIPGDPLQFIRDDFVAPADLDRDPEIARALDELRIRCSRRQYRDALQRIQSVWRYLDQQDEQAIAAANPPFSPTHEDGVEPPEAHKTPEPILTKRQRANARIYILLYENRLRSFLKEDDLGLMAAWKARELMNAILVEEYNTVNTAHPVNSLIHSAIGTSAYYCGWVDIALKCHYAALEMRMQFVDAVTGDSSFPDQVTTLNNVAACLGNRSRPDEAFVFLSVAFDIGRKFLPISHPILDVL</sequence>
<dbReference type="InterPro" id="IPR011990">
    <property type="entry name" value="TPR-like_helical_dom_sf"/>
</dbReference>
<proteinExistence type="predicted"/>
<accession>A0A0J8B1D4</accession>
<feature type="compositionally biased region" description="Basic and acidic residues" evidence="1">
    <location>
        <begin position="96"/>
        <end position="109"/>
    </location>
</feature>
<evidence type="ECO:0000256" key="1">
    <source>
        <dbReference type="SAM" id="MobiDB-lite"/>
    </source>
</evidence>
<reference evidence="2 3" key="1">
    <citation type="journal article" date="2014" name="Nature">
        <title>The genome of the recently domesticated crop plant sugar beet (Beta vulgaris).</title>
        <authorList>
            <person name="Dohm J.C."/>
            <person name="Minoche A.E."/>
            <person name="Holtgrawe D."/>
            <person name="Capella-Gutierrez S."/>
            <person name="Zakrzewski F."/>
            <person name="Tafer H."/>
            <person name="Rupp O."/>
            <person name="Sorensen T.R."/>
            <person name="Stracke R."/>
            <person name="Reinhardt R."/>
            <person name="Goesmann A."/>
            <person name="Kraft T."/>
            <person name="Schulz B."/>
            <person name="Stadler P.F."/>
            <person name="Schmidt T."/>
            <person name="Gabaldon T."/>
            <person name="Lehrach H."/>
            <person name="Weisshaar B."/>
            <person name="Himmelbauer H."/>
        </authorList>
    </citation>
    <scope>NUCLEOTIDE SEQUENCE [LARGE SCALE GENOMIC DNA]</scope>
    <source>
        <tissue evidence="2">Taproot</tissue>
    </source>
</reference>
<dbReference type="Proteomes" id="UP000035740">
    <property type="component" value="Unassembled WGS sequence"/>
</dbReference>
<dbReference type="SUPFAM" id="SSF48452">
    <property type="entry name" value="TPR-like"/>
    <property type="match status" value="1"/>
</dbReference>
<protein>
    <recommendedName>
        <fullName evidence="4">KIF-binding protein</fullName>
    </recommendedName>
</protein>
<dbReference type="Gramene" id="KMS93692">
    <property type="protein sequence ID" value="KMS93692"/>
    <property type="gene ID" value="BVRB_028920"/>
</dbReference>
<dbReference type="OrthoDB" id="10577065at2759"/>
<gene>
    <name evidence="2" type="ORF">BVRB_028920</name>
</gene>
<organism evidence="2 3">
    <name type="scientific">Beta vulgaris subsp. vulgaris</name>
    <name type="common">Beet</name>
    <dbReference type="NCBI Taxonomy" id="3555"/>
    <lineage>
        <taxon>Eukaryota</taxon>
        <taxon>Viridiplantae</taxon>
        <taxon>Streptophyta</taxon>
        <taxon>Embryophyta</taxon>
        <taxon>Tracheophyta</taxon>
        <taxon>Spermatophyta</taxon>
        <taxon>Magnoliopsida</taxon>
        <taxon>eudicotyledons</taxon>
        <taxon>Gunneridae</taxon>
        <taxon>Pentapetalae</taxon>
        <taxon>Caryophyllales</taxon>
        <taxon>Chenopodiaceae</taxon>
        <taxon>Betoideae</taxon>
        <taxon>Beta</taxon>
    </lineage>
</organism>
<feature type="non-terminal residue" evidence="2">
    <location>
        <position position="1"/>
    </location>
</feature>
<feature type="non-terminal residue" evidence="2">
    <location>
        <position position="264"/>
    </location>
</feature>
<name>A0A0J8B1D4_BETVV</name>
<evidence type="ECO:0000313" key="3">
    <source>
        <dbReference type="Proteomes" id="UP000035740"/>
    </source>
</evidence>
<evidence type="ECO:0000313" key="2">
    <source>
        <dbReference type="EMBL" id="KMS93692.1"/>
    </source>
</evidence>
<keyword evidence="3" id="KW-1185">Reference proteome</keyword>
<dbReference type="AlphaFoldDB" id="A0A0J8B1D4"/>
<feature type="region of interest" description="Disordered" evidence="1">
    <location>
        <begin position="90"/>
        <end position="109"/>
    </location>
</feature>
<evidence type="ECO:0008006" key="4">
    <source>
        <dbReference type="Google" id="ProtNLM"/>
    </source>
</evidence>